<feature type="non-terminal residue" evidence="1">
    <location>
        <position position="103"/>
    </location>
</feature>
<dbReference type="AlphaFoldDB" id="A0AAD7I2B9"/>
<sequence length="103" mass="12081">MEIGSPMASMYMLGFKDHYSSHEYVTFSWRGYVSFVRNFWAEHAPDSDDEISPEKVTIGKNQSGVFIANSAVDDYRYRPLVYENVSLYEWIQCYTKKARTNKE</sequence>
<evidence type="ECO:0000313" key="2">
    <source>
        <dbReference type="Proteomes" id="UP001215598"/>
    </source>
</evidence>
<reference evidence="1" key="1">
    <citation type="submission" date="2023-03" db="EMBL/GenBank/DDBJ databases">
        <title>Massive genome expansion in bonnet fungi (Mycena s.s.) driven by repeated elements and novel gene families across ecological guilds.</title>
        <authorList>
            <consortium name="Lawrence Berkeley National Laboratory"/>
            <person name="Harder C.B."/>
            <person name="Miyauchi S."/>
            <person name="Viragh M."/>
            <person name="Kuo A."/>
            <person name="Thoen E."/>
            <person name="Andreopoulos B."/>
            <person name="Lu D."/>
            <person name="Skrede I."/>
            <person name="Drula E."/>
            <person name="Henrissat B."/>
            <person name="Morin E."/>
            <person name="Kohler A."/>
            <person name="Barry K."/>
            <person name="LaButti K."/>
            <person name="Morin E."/>
            <person name="Salamov A."/>
            <person name="Lipzen A."/>
            <person name="Mereny Z."/>
            <person name="Hegedus B."/>
            <person name="Baldrian P."/>
            <person name="Stursova M."/>
            <person name="Weitz H."/>
            <person name="Taylor A."/>
            <person name="Grigoriev I.V."/>
            <person name="Nagy L.G."/>
            <person name="Martin F."/>
            <person name="Kauserud H."/>
        </authorList>
    </citation>
    <scope>NUCLEOTIDE SEQUENCE</scope>
    <source>
        <strain evidence="1">CBHHK182m</strain>
    </source>
</reference>
<name>A0AAD7I2B9_9AGAR</name>
<accession>A0AAD7I2B9</accession>
<protein>
    <submittedName>
        <fullName evidence="1">Uncharacterized protein</fullName>
    </submittedName>
</protein>
<comment type="caution">
    <text evidence="1">The sequence shown here is derived from an EMBL/GenBank/DDBJ whole genome shotgun (WGS) entry which is preliminary data.</text>
</comment>
<dbReference type="EMBL" id="JARKIB010000138">
    <property type="protein sequence ID" value="KAJ7733484.1"/>
    <property type="molecule type" value="Genomic_DNA"/>
</dbReference>
<dbReference type="Proteomes" id="UP001215598">
    <property type="component" value="Unassembled WGS sequence"/>
</dbReference>
<gene>
    <name evidence="1" type="ORF">B0H16DRAFT_1255056</name>
</gene>
<organism evidence="1 2">
    <name type="scientific">Mycena metata</name>
    <dbReference type="NCBI Taxonomy" id="1033252"/>
    <lineage>
        <taxon>Eukaryota</taxon>
        <taxon>Fungi</taxon>
        <taxon>Dikarya</taxon>
        <taxon>Basidiomycota</taxon>
        <taxon>Agaricomycotina</taxon>
        <taxon>Agaricomycetes</taxon>
        <taxon>Agaricomycetidae</taxon>
        <taxon>Agaricales</taxon>
        <taxon>Marasmiineae</taxon>
        <taxon>Mycenaceae</taxon>
        <taxon>Mycena</taxon>
    </lineage>
</organism>
<proteinExistence type="predicted"/>
<keyword evidence="2" id="KW-1185">Reference proteome</keyword>
<evidence type="ECO:0000313" key="1">
    <source>
        <dbReference type="EMBL" id="KAJ7733484.1"/>
    </source>
</evidence>